<comment type="caution">
    <text evidence="1">The sequence shown here is derived from an EMBL/GenBank/DDBJ whole genome shotgun (WGS) entry which is preliminary data.</text>
</comment>
<name>A0ABX0MT20_9BURK</name>
<organism evidence="1 2">
    <name type="scientific">Massilia genomosp. 1</name>
    <dbReference type="NCBI Taxonomy" id="2609280"/>
    <lineage>
        <taxon>Bacteria</taxon>
        <taxon>Pseudomonadati</taxon>
        <taxon>Pseudomonadota</taxon>
        <taxon>Betaproteobacteria</taxon>
        <taxon>Burkholderiales</taxon>
        <taxon>Oxalobacteraceae</taxon>
        <taxon>Telluria group</taxon>
        <taxon>Massilia</taxon>
    </lineage>
</organism>
<reference evidence="1 2" key="1">
    <citation type="submission" date="2019-10" db="EMBL/GenBank/DDBJ databases">
        <title>Taxonomy of Antarctic Massilia spp.: description of Massilia rubra sp. nov., Massilia aquatica sp. nov., Massilia mucilaginosa sp. nov., Massilia frigida sp. nov. isolated from streams, lakes and regoliths.</title>
        <authorList>
            <person name="Holochova P."/>
            <person name="Sedlacek I."/>
            <person name="Kralova S."/>
            <person name="Maslanova I."/>
            <person name="Busse H.-J."/>
            <person name="Stankova E."/>
            <person name="Vrbovska V."/>
            <person name="Kovarovic V."/>
            <person name="Bartak M."/>
            <person name="Svec P."/>
            <person name="Pantucek R."/>
        </authorList>
    </citation>
    <scope>NUCLEOTIDE SEQUENCE [LARGE SCALE GENOMIC DNA]</scope>
    <source>
        <strain evidence="1 2">CCM 8694</strain>
    </source>
</reference>
<sequence length="340" mass="37996">MNPKTPPDVDLFISHLGKSLGSINRSAFTYARQPDFTLPEHSPIGGIFFIKLGFSITFCPPEFYHIDDALAGQEPIITNIQIYSGDEEYGHVRYVKSLPFNLSFGDSRQSLNKKLGAPIWQFPFVPPFKLERWNLGDKWLLVEYSSDMSTIRMIQIGLVPKKPKLSILPKVVQPDVQALLSTFGKEPKAVLAHPGYTGIDLSSVPNASIHDGRSHEIDALATHGVELYFRSSKNQHQAGKNIFSGARYIRKGVSWSAGFDGHLPQGLRFEDTPDVAVRKIGSLPITGKADVLTGYFVWKLPEYLLQVGFSVMEQRINRIFIAAHPYYAQSLIESPLLVQP</sequence>
<accession>A0ABX0MT20</accession>
<keyword evidence="2" id="KW-1185">Reference proteome</keyword>
<dbReference type="RefSeq" id="WP_167239811.1">
    <property type="nucleotide sequence ID" value="NZ_WHJF01000102.1"/>
</dbReference>
<proteinExistence type="predicted"/>
<dbReference type="EMBL" id="WHJF01000102">
    <property type="protein sequence ID" value="NHZ65888.1"/>
    <property type="molecule type" value="Genomic_DNA"/>
</dbReference>
<evidence type="ECO:0008006" key="3">
    <source>
        <dbReference type="Google" id="ProtNLM"/>
    </source>
</evidence>
<protein>
    <recommendedName>
        <fullName evidence="3">Acetoacetate decarboxylase</fullName>
    </recommendedName>
</protein>
<evidence type="ECO:0000313" key="1">
    <source>
        <dbReference type="EMBL" id="NHZ65888.1"/>
    </source>
</evidence>
<gene>
    <name evidence="1" type="ORF">F1735_26900</name>
</gene>
<evidence type="ECO:0000313" key="2">
    <source>
        <dbReference type="Proteomes" id="UP000610594"/>
    </source>
</evidence>
<dbReference type="Proteomes" id="UP000610594">
    <property type="component" value="Unassembled WGS sequence"/>
</dbReference>